<dbReference type="GO" id="GO:0003677">
    <property type="term" value="F:DNA binding"/>
    <property type="evidence" value="ECO:0007669"/>
    <property type="project" value="UniProtKB-KW"/>
</dbReference>
<organism evidence="9 10">
    <name type="scientific">Buchnera aphidicola</name>
    <name type="common">Nipponaphis monzeni</name>
    <dbReference type="NCBI Taxonomy" id="2495405"/>
    <lineage>
        <taxon>Bacteria</taxon>
        <taxon>Pseudomonadati</taxon>
        <taxon>Pseudomonadota</taxon>
        <taxon>Gammaproteobacteria</taxon>
        <taxon>Enterobacterales</taxon>
        <taxon>Erwiniaceae</taxon>
        <taxon>Buchnera</taxon>
    </lineage>
</organism>
<evidence type="ECO:0000313" key="10">
    <source>
        <dbReference type="Proteomes" id="UP000317544"/>
    </source>
</evidence>
<evidence type="ECO:0000256" key="6">
    <source>
        <dbReference type="ARBA" id="ARBA00023163"/>
    </source>
</evidence>
<evidence type="ECO:0000256" key="8">
    <source>
        <dbReference type="RuleBase" id="RU003939"/>
    </source>
</evidence>
<name>A0A455T9Z1_9GAMM</name>
<comment type="similarity">
    <text evidence="1 8">Belongs to the bacterial histone-like protein family.</text>
</comment>
<accession>A0A455T9Z1</accession>
<evidence type="ECO:0000256" key="7">
    <source>
        <dbReference type="ARBA" id="ARBA00023172"/>
    </source>
</evidence>
<evidence type="ECO:0000256" key="5">
    <source>
        <dbReference type="ARBA" id="ARBA00023125"/>
    </source>
</evidence>
<dbReference type="AlphaFoldDB" id="A0A455T9Z1"/>
<protein>
    <recommendedName>
        <fullName evidence="2">Integration host factor subunit alpha</fullName>
    </recommendedName>
</protein>
<evidence type="ECO:0000256" key="3">
    <source>
        <dbReference type="ARBA" id="ARBA00022845"/>
    </source>
</evidence>
<keyword evidence="10" id="KW-1185">Reference proteome</keyword>
<keyword evidence="3" id="KW-0810">Translation regulation</keyword>
<dbReference type="PANTHER" id="PTHR33175">
    <property type="entry name" value="DNA-BINDING PROTEIN HU"/>
    <property type="match status" value="1"/>
</dbReference>
<dbReference type="Proteomes" id="UP000317544">
    <property type="component" value="Chromosome"/>
</dbReference>
<dbReference type="GO" id="GO:0006355">
    <property type="term" value="P:regulation of DNA-templated transcription"/>
    <property type="evidence" value="ECO:0007669"/>
    <property type="project" value="InterPro"/>
</dbReference>
<gene>
    <name evidence="9" type="primary">himA</name>
    <name evidence="9" type="ORF">BUCNMO_105</name>
</gene>
<dbReference type="PRINTS" id="PR01727">
    <property type="entry name" value="DNABINDINGHU"/>
</dbReference>
<keyword evidence="4" id="KW-0805">Transcription regulation</keyword>
<dbReference type="NCBIfam" id="NF001401">
    <property type="entry name" value="PRK00285.1"/>
    <property type="match status" value="1"/>
</dbReference>
<dbReference type="CDD" id="cd13835">
    <property type="entry name" value="IHF_A"/>
    <property type="match status" value="1"/>
</dbReference>
<dbReference type="SMART" id="SM00411">
    <property type="entry name" value="BHL"/>
    <property type="match status" value="1"/>
</dbReference>
<dbReference type="InterPro" id="IPR010992">
    <property type="entry name" value="IHF-like_DNA-bd_dom_sf"/>
</dbReference>
<dbReference type="GO" id="GO:0006417">
    <property type="term" value="P:regulation of translation"/>
    <property type="evidence" value="ECO:0007669"/>
    <property type="project" value="UniProtKB-KW"/>
</dbReference>
<dbReference type="GO" id="GO:0006310">
    <property type="term" value="P:DNA recombination"/>
    <property type="evidence" value="ECO:0007669"/>
    <property type="project" value="UniProtKB-KW"/>
</dbReference>
<keyword evidence="5" id="KW-0238">DNA-binding</keyword>
<keyword evidence="6" id="KW-0804">Transcription</keyword>
<dbReference type="GO" id="GO:0030527">
    <property type="term" value="F:structural constituent of chromatin"/>
    <property type="evidence" value="ECO:0007669"/>
    <property type="project" value="InterPro"/>
</dbReference>
<evidence type="ECO:0000256" key="2">
    <source>
        <dbReference type="ARBA" id="ARBA00018329"/>
    </source>
</evidence>
<proteinExistence type="inferred from homology"/>
<dbReference type="InterPro" id="IPR020816">
    <property type="entry name" value="Histone-like_DNA-bd_CS"/>
</dbReference>
<reference evidence="9 10" key="1">
    <citation type="journal article" date="2019" name="Proc. Natl. Acad. Sci. U.S.A.">
        <title>Exaggeration and cooption of innate immunity for social defense.</title>
        <authorList>
            <person name="Kutsukake M."/>
            <person name="Moriyama M."/>
            <person name="Shigenobu S."/>
            <person name="Meng X.-Y."/>
            <person name="Nikoh N."/>
            <person name="Noda C."/>
            <person name="Kobayashi S."/>
            <person name="Fukatsu T."/>
        </authorList>
    </citation>
    <scope>NUCLEOTIDE SEQUENCE [LARGE SCALE GENOMIC DNA]</scope>
    <source>
        <strain evidence="9 10">Nmo</strain>
    </source>
</reference>
<dbReference type="InterPro" id="IPR005684">
    <property type="entry name" value="IHF_alpha"/>
</dbReference>
<dbReference type="GO" id="GO:0005829">
    <property type="term" value="C:cytosol"/>
    <property type="evidence" value="ECO:0007669"/>
    <property type="project" value="TreeGrafter"/>
</dbReference>
<dbReference type="InterPro" id="IPR000119">
    <property type="entry name" value="Hist_DNA-bd"/>
</dbReference>
<keyword evidence="7" id="KW-0233">DNA recombination</keyword>
<dbReference type="Gene3D" id="4.10.520.10">
    <property type="entry name" value="IHF-like DNA-binding proteins"/>
    <property type="match status" value="1"/>
</dbReference>
<evidence type="ECO:0000313" key="9">
    <source>
        <dbReference type="EMBL" id="BBI01120.1"/>
    </source>
</evidence>
<dbReference type="OrthoDB" id="9797747at2"/>
<dbReference type="EMBL" id="AP019379">
    <property type="protein sequence ID" value="BBI01120.1"/>
    <property type="molecule type" value="Genomic_DNA"/>
</dbReference>
<dbReference type="SUPFAM" id="SSF47729">
    <property type="entry name" value="IHF-like DNA-binding proteins"/>
    <property type="match status" value="1"/>
</dbReference>
<dbReference type="PANTHER" id="PTHR33175:SF2">
    <property type="entry name" value="INTEGRATION HOST FACTOR SUBUNIT ALPHA"/>
    <property type="match status" value="1"/>
</dbReference>
<dbReference type="PROSITE" id="PS00045">
    <property type="entry name" value="HISTONE_LIKE"/>
    <property type="match status" value="1"/>
</dbReference>
<evidence type="ECO:0000256" key="1">
    <source>
        <dbReference type="ARBA" id="ARBA00010529"/>
    </source>
</evidence>
<dbReference type="Pfam" id="PF00216">
    <property type="entry name" value="Bac_DNA_binding"/>
    <property type="match status" value="1"/>
</dbReference>
<dbReference type="RefSeq" id="WP_158344637.1">
    <property type="nucleotide sequence ID" value="NZ_AP019379.1"/>
</dbReference>
<dbReference type="GO" id="GO:0009893">
    <property type="term" value="P:positive regulation of metabolic process"/>
    <property type="evidence" value="ECO:0007669"/>
    <property type="project" value="UniProtKB-ARBA"/>
</dbReference>
<evidence type="ECO:0000256" key="4">
    <source>
        <dbReference type="ARBA" id="ARBA00023015"/>
    </source>
</evidence>
<sequence length="99" mass="11677">MTLTRLEISQYLFEHMNLSKNESKKIVSLFFEEIKNMLINGKSVKFYGFGNFYVFYKKQRLGRNPKTGSTILINARKIIKFTPGKKLKKIIEQNLLKKI</sequence>